<dbReference type="PANTHER" id="PTHR45927">
    <property type="entry name" value="LYSM-DOMAIN RECEPTOR-LIKE KINASE-RELATED"/>
    <property type="match status" value="1"/>
</dbReference>
<evidence type="ECO:0000259" key="1">
    <source>
        <dbReference type="PROSITE" id="PS51782"/>
    </source>
</evidence>
<dbReference type="Proteomes" id="UP001174677">
    <property type="component" value="Unassembled WGS sequence"/>
</dbReference>
<dbReference type="InterPro" id="IPR036779">
    <property type="entry name" value="LysM_dom_sf"/>
</dbReference>
<keyword evidence="3" id="KW-1185">Reference proteome</keyword>
<dbReference type="PROSITE" id="PS51782">
    <property type="entry name" value="LYSM"/>
    <property type="match status" value="1"/>
</dbReference>
<dbReference type="EMBL" id="JARPOI010000356">
    <property type="protein sequence ID" value="KAJ9128876.1"/>
    <property type="molecule type" value="Genomic_DNA"/>
</dbReference>
<proteinExistence type="predicted"/>
<feature type="non-terminal residue" evidence="2">
    <location>
        <position position="150"/>
    </location>
</feature>
<name>A0ABQ9K9V1_HEVBR</name>
<dbReference type="PANTHER" id="PTHR45927:SF6">
    <property type="entry name" value="PROTEIN LYK5"/>
    <property type="match status" value="1"/>
</dbReference>
<accession>A0ABQ9K9V1</accession>
<evidence type="ECO:0000313" key="2">
    <source>
        <dbReference type="EMBL" id="KAJ9128876.1"/>
    </source>
</evidence>
<comment type="caution">
    <text evidence="2">The sequence shown here is derived from an EMBL/GenBank/DDBJ whole genome shotgun (WGS) entry which is preliminary data.</text>
</comment>
<sequence>MIEPCNSSDSCPSLLSYILPFDSQLSEIAFRFQVNVSDILAANSISRTTPSLHNLIFHAKSLLKMPISCPCVDGIRRSRSTTYIVRPADTVDSISEGFGGLVSGEQIRSTNGISAKYPLMNGQPLVIPLPCTCFNNSDNAVPAVYMSYVV</sequence>
<dbReference type="InterPro" id="IPR052611">
    <property type="entry name" value="Plant_RLK_LysM"/>
</dbReference>
<evidence type="ECO:0000313" key="3">
    <source>
        <dbReference type="Proteomes" id="UP001174677"/>
    </source>
</evidence>
<gene>
    <name evidence="2" type="ORF">P3X46_034381</name>
</gene>
<protein>
    <recommendedName>
        <fullName evidence="1">LysM domain-containing protein</fullName>
    </recommendedName>
</protein>
<feature type="domain" description="LysM" evidence="1">
    <location>
        <begin position="81"/>
        <end position="127"/>
    </location>
</feature>
<dbReference type="InterPro" id="IPR018392">
    <property type="entry name" value="LysM"/>
</dbReference>
<organism evidence="2 3">
    <name type="scientific">Hevea brasiliensis</name>
    <name type="common">Para rubber tree</name>
    <name type="synonym">Siphonia brasiliensis</name>
    <dbReference type="NCBI Taxonomy" id="3981"/>
    <lineage>
        <taxon>Eukaryota</taxon>
        <taxon>Viridiplantae</taxon>
        <taxon>Streptophyta</taxon>
        <taxon>Embryophyta</taxon>
        <taxon>Tracheophyta</taxon>
        <taxon>Spermatophyta</taxon>
        <taxon>Magnoliopsida</taxon>
        <taxon>eudicotyledons</taxon>
        <taxon>Gunneridae</taxon>
        <taxon>Pentapetalae</taxon>
        <taxon>rosids</taxon>
        <taxon>fabids</taxon>
        <taxon>Malpighiales</taxon>
        <taxon>Euphorbiaceae</taxon>
        <taxon>Crotonoideae</taxon>
        <taxon>Micrandreae</taxon>
        <taxon>Hevea</taxon>
    </lineage>
</organism>
<dbReference type="Gene3D" id="3.10.350.10">
    <property type="entry name" value="LysM domain"/>
    <property type="match status" value="1"/>
</dbReference>
<reference evidence="2 3" key="1">
    <citation type="journal article" date="2023" name="Plant Biotechnol. J.">
        <title>Chromosome-level wild Hevea brasiliensis genome provides new tools for genomic-assisted breeding and valuable loci to elevate rubber yield.</title>
        <authorList>
            <person name="Cheng H."/>
            <person name="Song X."/>
            <person name="Hu Y."/>
            <person name="Wu T."/>
            <person name="Yang Q."/>
            <person name="An Z."/>
            <person name="Feng S."/>
            <person name="Deng Z."/>
            <person name="Wu W."/>
            <person name="Zeng X."/>
            <person name="Tu M."/>
            <person name="Wang X."/>
            <person name="Huang H."/>
        </authorList>
    </citation>
    <scope>NUCLEOTIDE SEQUENCE [LARGE SCALE GENOMIC DNA]</scope>
    <source>
        <strain evidence="2">MT/VB/25A 57/8</strain>
    </source>
</reference>
<dbReference type="Pfam" id="PF01476">
    <property type="entry name" value="LysM"/>
    <property type="match status" value="2"/>
</dbReference>
<dbReference type="SUPFAM" id="SSF54106">
    <property type="entry name" value="LysM domain"/>
    <property type="match status" value="1"/>
</dbReference>